<evidence type="ECO:0000259" key="2">
    <source>
        <dbReference type="Pfam" id="PF13622"/>
    </source>
</evidence>
<proteinExistence type="predicted"/>
<name>A0AA39V7K6_9LECA</name>
<dbReference type="EMBL" id="JAFEKC020000002">
    <property type="protein sequence ID" value="KAK0516584.1"/>
    <property type="molecule type" value="Genomic_DNA"/>
</dbReference>
<dbReference type="Pfam" id="PF20789">
    <property type="entry name" value="4HBT_3C"/>
    <property type="match status" value="1"/>
</dbReference>
<evidence type="ECO:0000259" key="3">
    <source>
        <dbReference type="Pfam" id="PF20789"/>
    </source>
</evidence>
<feature type="compositionally biased region" description="Low complexity" evidence="1">
    <location>
        <begin position="238"/>
        <end position="250"/>
    </location>
</feature>
<reference evidence="4" key="1">
    <citation type="submission" date="2023-03" db="EMBL/GenBank/DDBJ databases">
        <title>Complete genome of Cladonia borealis.</title>
        <authorList>
            <person name="Park H."/>
        </authorList>
    </citation>
    <scope>NUCLEOTIDE SEQUENCE</scope>
    <source>
        <strain evidence="4">ANT050790</strain>
    </source>
</reference>
<dbReference type="Pfam" id="PF13622">
    <property type="entry name" value="4HBT_3"/>
    <property type="match status" value="1"/>
</dbReference>
<evidence type="ECO:0000313" key="4">
    <source>
        <dbReference type="EMBL" id="KAK0516584.1"/>
    </source>
</evidence>
<feature type="region of interest" description="Disordered" evidence="1">
    <location>
        <begin position="229"/>
        <end position="253"/>
    </location>
</feature>
<evidence type="ECO:0000313" key="5">
    <source>
        <dbReference type="Proteomes" id="UP001166286"/>
    </source>
</evidence>
<organism evidence="4 5">
    <name type="scientific">Cladonia borealis</name>
    <dbReference type="NCBI Taxonomy" id="184061"/>
    <lineage>
        <taxon>Eukaryota</taxon>
        <taxon>Fungi</taxon>
        <taxon>Dikarya</taxon>
        <taxon>Ascomycota</taxon>
        <taxon>Pezizomycotina</taxon>
        <taxon>Lecanoromycetes</taxon>
        <taxon>OSLEUM clade</taxon>
        <taxon>Lecanoromycetidae</taxon>
        <taxon>Lecanorales</taxon>
        <taxon>Lecanorineae</taxon>
        <taxon>Cladoniaceae</taxon>
        <taxon>Cladonia</taxon>
    </lineage>
</organism>
<dbReference type="PANTHER" id="PTHR38110">
    <property type="entry name" value="CHROMOSOME 23, WHOLE GENOME SHOTGUN SEQUENCE"/>
    <property type="match status" value="1"/>
</dbReference>
<dbReference type="Proteomes" id="UP001166286">
    <property type="component" value="Unassembled WGS sequence"/>
</dbReference>
<protein>
    <recommendedName>
        <fullName evidence="6">Thioesterase-like superfamily-domain-containing protein</fullName>
    </recommendedName>
</protein>
<dbReference type="AlphaFoldDB" id="A0AA39V7K6"/>
<feature type="domain" description="Acyl-CoA thioesterase-like N-terminal HotDog" evidence="2">
    <location>
        <begin position="24"/>
        <end position="115"/>
    </location>
</feature>
<accession>A0AA39V7K6</accession>
<comment type="caution">
    <text evidence="4">The sequence shown here is derived from an EMBL/GenBank/DDBJ whole genome shotgun (WGS) entry which is preliminary data.</text>
</comment>
<feature type="domain" description="Acyl-CoA thioesterase-like C-terminal" evidence="3">
    <location>
        <begin position="172"/>
        <end position="321"/>
    </location>
</feature>
<dbReference type="InterPro" id="IPR049449">
    <property type="entry name" value="TesB_ACOT8-like_N"/>
</dbReference>
<dbReference type="InterPro" id="IPR042171">
    <property type="entry name" value="Acyl-CoA_hotdog"/>
</dbReference>
<dbReference type="SUPFAM" id="SSF54637">
    <property type="entry name" value="Thioesterase/thiol ester dehydrase-isomerase"/>
    <property type="match status" value="2"/>
</dbReference>
<evidence type="ECO:0008006" key="6">
    <source>
        <dbReference type="Google" id="ProtNLM"/>
    </source>
</evidence>
<keyword evidence="5" id="KW-1185">Reference proteome</keyword>
<evidence type="ECO:0000256" key="1">
    <source>
        <dbReference type="SAM" id="MobiDB-lite"/>
    </source>
</evidence>
<dbReference type="PANTHER" id="PTHR38110:SF1">
    <property type="entry name" value="THIOESTERASE DOMAIN-CONTAINING PROTEIN"/>
    <property type="match status" value="1"/>
</dbReference>
<gene>
    <name evidence="4" type="ORF">JMJ35_001187</name>
</gene>
<sequence>MTTTFAEATTVKPIDSHTYTADFHPNWCIGSVPHGGYVTSCFLRVASAHFSTTLRSQNQPHTLFLHLNFLRRTSLGSVIFTVTESKLGRRTSTIHISLALTSNPQSPCVVGYLTQTNLHHETGITLPTCYALSPPPLPLSSTKALKEDKDPNWNLYQKPFPKFRKAGNHVATYLPRKSLIGGGAVIDQWLRPTNPQERFTQETLGYISDAFPQIIETVYSASVLDNALNKSSSKTTDPESQSQPSTTSSEQEADKSHWARFWYPTVVLNIEFKKALPEQGVEWLFSRVKAKKIEKGRMDLEVEVRDEAGEVVALSQHVALILGAERNMSGRGAKL</sequence>
<dbReference type="InterPro" id="IPR029069">
    <property type="entry name" value="HotDog_dom_sf"/>
</dbReference>
<dbReference type="InterPro" id="IPR052389">
    <property type="entry name" value="Sec_Metab_Biosynth-Assoc"/>
</dbReference>
<dbReference type="InterPro" id="IPR049450">
    <property type="entry name" value="ACOT8-like_C"/>
</dbReference>
<dbReference type="Gene3D" id="2.40.160.210">
    <property type="entry name" value="Acyl-CoA thioesterase, double hotdog domain"/>
    <property type="match status" value="2"/>
</dbReference>